<accession>A0A654EXM2</accession>
<dbReference type="Proteomes" id="UP000426265">
    <property type="component" value="Unassembled WGS sequence"/>
</dbReference>
<reference evidence="1 2" key="1">
    <citation type="submission" date="2019-11" db="EMBL/GenBank/DDBJ databases">
        <authorList>
            <person name="Jiao W.-B."/>
            <person name="Schneeberger K."/>
        </authorList>
    </citation>
    <scope>NUCLEOTIDE SEQUENCE [LARGE SCALE GENOMIC DNA]</scope>
    <source>
        <strain evidence="2">cv. An-1</strain>
    </source>
</reference>
<evidence type="ECO:0000313" key="2">
    <source>
        <dbReference type="Proteomes" id="UP000426265"/>
    </source>
</evidence>
<proteinExistence type="predicted"/>
<sequence>MHMIKPPVQRHSHRRHRLLRSLGHQFVTKRKKKIFLLFLSMTLSTTSFGFFALCEKQRECKCDMATVMTTNLYNVARHSPHPIIFVCGSWSSLIESLIESAKEEEESMRRRS</sequence>
<protein>
    <submittedName>
        <fullName evidence="1">Uncharacterized protein</fullName>
    </submittedName>
</protein>
<evidence type="ECO:0000313" key="1">
    <source>
        <dbReference type="EMBL" id="VYS54024.1"/>
    </source>
</evidence>
<dbReference type="ExpressionAtlas" id="A0A654EXM2">
    <property type="expression patterns" value="baseline and differential"/>
</dbReference>
<dbReference type="AlphaFoldDB" id="A0A654EXM2"/>
<gene>
    <name evidence="1" type="ORF">AN1_LOCUS9482</name>
</gene>
<dbReference type="EMBL" id="CACRSJ010000105">
    <property type="protein sequence ID" value="VYS54024.1"/>
    <property type="molecule type" value="Genomic_DNA"/>
</dbReference>
<name>A0A654EXM2_ARATH</name>
<organism evidence="1 2">
    <name type="scientific">Arabidopsis thaliana</name>
    <name type="common">Mouse-ear cress</name>
    <dbReference type="NCBI Taxonomy" id="3702"/>
    <lineage>
        <taxon>Eukaryota</taxon>
        <taxon>Viridiplantae</taxon>
        <taxon>Streptophyta</taxon>
        <taxon>Embryophyta</taxon>
        <taxon>Tracheophyta</taxon>
        <taxon>Spermatophyta</taxon>
        <taxon>Magnoliopsida</taxon>
        <taxon>eudicotyledons</taxon>
        <taxon>Gunneridae</taxon>
        <taxon>Pentapetalae</taxon>
        <taxon>rosids</taxon>
        <taxon>malvids</taxon>
        <taxon>Brassicales</taxon>
        <taxon>Brassicaceae</taxon>
        <taxon>Camelineae</taxon>
        <taxon>Arabidopsis</taxon>
    </lineage>
</organism>